<proteinExistence type="predicted"/>
<dbReference type="EMBL" id="DSJL01000009">
    <property type="protein sequence ID" value="HEF64794.1"/>
    <property type="molecule type" value="Genomic_DNA"/>
</dbReference>
<dbReference type="GO" id="GO:0008658">
    <property type="term" value="F:penicillin binding"/>
    <property type="evidence" value="ECO:0007669"/>
    <property type="project" value="InterPro"/>
</dbReference>
<dbReference type="SUPFAM" id="SSF56601">
    <property type="entry name" value="beta-lactamase/transpeptidase-like"/>
    <property type="match status" value="1"/>
</dbReference>
<feature type="domain" description="Penicillin-binding protein transpeptidase" evidence="1">
    <location>
        <begin position="217"/>
        <end position="540"/>
    </location>
</feature>
<dbReference type="InterPro" id="IPR050515">
    <property type="entry name" value="Beta-lactam/transpept"/>
</dbReference>
<dbReference type="PANTHER" id="PTHR30627">
    <property type="entry name" value="PEPTIDOGLYCAN D,D-TRANSPEPTIDASE"/>
    <property type="match status" value="1"/>
</dbReference>
<dbReference type="PANTHER" id="PTHR30627:SF24">
    <property type="entry name" value="PENICILLIN-BINDING PROTEIN 4B"/>
    <property type="match status" value="1"/>
</dbReference>
<dbReference type="GO" id="GO:0005886">
    <property type="term" value="C:plasma membrane"/>
    <property type="evidence" value="ECO:0007669"/>
    <property type="project" value="TreeGrafter"/>
</dbReference>
<organism evidence="3">
    <name type="scientific">Thermomicrobium roseum</name>
    <dbReference type="NCBI Taxonomy" id="500"/>
    <lineage>
        <taxon>Bacteria</taxon>
        <taxon>Pseudomonadati</taxon>
        <taxon>Thermomicrobiota</taxon>
        <taxon>Thermomicrobia</taxon>
        <taxon>Thermomicrobiales</taxon>
        <taxon>Thermomicrobiaceae</taxon>
        <taxon>Thermomicrobium</taxon>
    </lineage>
</organism>
<evidence type="ECO:0000259" key="1">
    <source>
        <dbReference type="Pfam" id="PF00905"/>
    </source>
</evidence>
<dbReference type="Pfam" id="PF21922">
    <property type="entry name" value="PBP_dimer_2"/>
    <property type="match status" value="1"/>
</dbReference>
<dbReference type="GO" id="GO:0071555">
    <property type="term" value="P:cell wall organization"/>
    <property type="evidence" value="ECO:0007669"/>
    <property type="project" value="TreeGrafter"/>
</dbReference>
<feature type="domain" description="Penicillin binding protein A dimerisation" evidence="2">
    <location>
        <begin position="116"/>
        <end position="196"/>
    </location>
</feature>
<name>A0A7C1FTR4_THERO</name>
<dbReference type="InterPro" id="IPR012338">
    <property type="entry name" value="Beta-lactam/transpept-like"/>
</dbReference>
<dbReference type="Gene3D" id="3.90.1310.10">
    <property type="entry name" value="Penicillin-binding protein 2a (Domain 2)"/>
    <property type="match status" value="1"/>
</dbReference>
<sequence>MRGVLQVAAILASILIIAYGVLITEDRADPRWLGMLVVVGGLWIIALWPRRGYQLARSARPLVHLALVLAVGFGLVTIQVLRAQLLDRDRILAKASDPAAGVVDLRRYIAERQIERGRILLSDGTVIARDHTDGRGIRYRVYEGPSSYLAGYFSPGLYGAAGIERAFDRELSGSSTSGWNAWLDGILHRTRRGNDVVLSVDPRLQELGQTMLGERAGAAVLLDADSGAVLAFVSSPTFDPNQLSVPLGAPTEDVERARAYLEMLQKDGRGPLLLRPIQGLYVPGSIFKTVTAAAALQSGIATPTSVYRDDGALAVDSLVIIEQNRPDPTRVSFTLQEAYGYSLNVVFAQVGLELGAQRLEEMARAVGFEERIPFDLPVAPSQIAQTPDFLTSRAGIAETAFGQGQLLVTPLQMALLTAAVVRDGTIPEPYLVREIRSPDGGLIWSRQPKEWRRAFSGETAAALRDLMVWSVEHGYARPARIDGVTVGGKTGTAEVGDRAPHAWFIGFAERAGKRVVVAVVVEHGGSGVQVALPIGRALLEAAVQGS</sequence>
<reference evidence="3" key="1">
    <citation type="journal article" date="2020" name="mSystems">
        <title>Genome- and Community-Level Interaction Insights into Carbon Utilization and Element Cycling Functions of Hydrothermarchaeota in Hydrothermal Sediment.</title>
        <authorList>
            <person name="Zhou Z."/>
            <person name="Liu Y."/>
            <person name="Xu W."/>
            <person name="Pan J."/>
            <person name="Luo Z.H."/>
            <person name="Li M."/>
        </authorList>
    </citation>
    <scope>NUCLEOTIDE SEQUENCE [LARGE SCALE GENOMIC DNA]</scope>
    <source>
        <strain evidence="3">SpSt-222</strain>
    </source>
</reference>
<evidence type="ECO:0000259" key="2">
    <source>
        <dbReference type="Pfam" id="PF21922"/>
    </source>
</evidence>
<comment type="caution">
    <text evidence="3">The sequence shown here is derived from an EMBL/GenBank/DDBJ whole genome shotgun (WGS) entry which is preliminary data.</text>
</comment>
<protein>
    <submittedName>
        <fullName evidence="3">Penicillin-binding protein 2</fullName>
    </submittedName>
</protein>
<evidence type="ECO:0000313" key="3">
    <source>
        <dbReference type="EMBL" id="HEF64794.1"/>
    </source>
</evidence>
<gene>
    <name evidence="3" type="ORF">ENP47_04240</name>
</gene>
<dbReference type="Gene3D" id="3.40.710.10">
    <property type="entry name" value="DD-peptidase/beta-lactamase superfamily"/>
    <property type="match status" value="1"/>
</dbReference>
<dbReference type="AlphaFoldDB" id="A0A7C1FTR4"/>
<accession>A0A7C1FTR4</accession>
<dbReference type="GO" id="GO:0071972">
    <property type="term" value="F:peptidoglycan L,D-transpeptidase activity"/>
    <property type="evidence" value="ECO:0007669"/>
    <property type="project" value="TreeGrafter"/>
</dbReference>
<dbReference type="InterPro" id="IPR054120">
    <property type="entry name" value="PBPA_dimer"/>
</dbReference>
<dbReference type="InterPro" id="IPR001460">
    <property type="entry name" value="PCN-bd_Tpept"/>
</dbReference>
<dbReference type="Pfam" id="PF00905">
    <property type="entry name" value="Transpeptidase"/>
    <property type="match status" value="1"/>
</dbReference>